<protein>
    <submittedName>
        <fullName evidence="2 3">Uncharacterized protein</fullName>
    </submittedName>
</protein>
<dbReference type="InParanoid" id="A0A0R0EKF0"/>
<accession>A0A0R0EKF0</accession>
<feature type="compositionally biased region" description="Basic residues" evidence="1">
    <location>
        <begin position="41"/>
        <end position="55"/>
    </location>
</feature>
<name>A0A0R0EKF0_SOYBN</name>
<reference evidence="2 3" key="1">
    <citation type="journal article" date="2010" name="Nature">
        <title>Genome sequence of the palaeopolyploid soybean.</title>
        <authorList>
            <person name="Schmutz J."/>
            <person name="Cannon S.B."/>
            <person name="Schlueter J."/>
            <person name="Ma J."/>
            <person name="Mitros T."/>
            <person name="Nelson W."/>
            <person name="Hyten D.L."/>
            <person name="Song Q."/>
            <person name="Thelen J.J."/>
            <person name="Cheng J."/>
            <person name="Xu D."/>
            <person name="Hellsten U."/>
            <person name="May G.D."/>
            <person name="Yu Y."/>
            <person name="Sakurai T."/>
            <person name="Umezawa T."/>
            <person name="Bhattacharyya M.K."/>
            <person name="Sandhu D."/>
            <person name="Valliyodan B."/>
            <person name="Lindquist E."/>
            <person name="Peto M."/>
            <person name="Grant D."/>
            <person name="Shu S."/>
            <person name="Goodstein D."/>
            <person name="Barry K."/>
            <person name="Futrell-Griggs M."/>
            <person name="Abernathy B."/>
            <person name="Du J."/>
            <person name="Tian Z."/>
            <person name="Zhu L."/>
            <person name="Gill N."/>
            <person name="Joshi T."/>
            <person name="Libault M."/>
            <person name="Sethuraman A."/>
            <person name="Zhang X.-C."/>
            <person name="Shinozaki K."/>
            <person name="Nguyen H.T."/>
            <person name="Wing R.A."/>
            <person name="Cregan P."/>
            <person name="Specht J."/>
            <person name="Grimwood J."/>
            <person name="Rokhsar D."/>
            <person name="Stacey G."/>
            <person name="Shoemaker R.C."/>
            <person name="Jackson S.A."/>
        </authorList>
    </citation>
    <scope>NUCLEOTIDE SEQUENCE [LARGE SCALE GENOMIC DNA]</scope>
    <source>
        <strain evidence="3">cv. Williams 82</strain>
        <tissue evidence="2">Callus</tissue>
    </source>
</reference>
<reference evidence="2" key="3">
    <citation type="submission" date="2018-07" db="EMBL/GenBank/DDBJ databases">
        <title>WGS assembly of Glycine max.</title>
        <authorList>
            <person name="Schmutz J."/>
            <person name="Cannon S."/>
            <person name="Schlueter J."/>
            <person name="Ma J."/>
            <person name="Mitros T."/>
            <person name="Nelson W."/>
            <person name="Hyten D."/>
            <person name="Song Q."/>
            <person name="Thelen J."/>
            <person name="Cheng J."/>
            <person name="Xu D."/>
            <person name="Hellsten U."/>
            <person name="May G."/>
            <person name="Yu Y."/>
            <person name="Sakurai T."/>
            <person name="Umezawa T."/>
            <person name="Bhattacharyya M."/>
            <person name="Sandhu D."/>
            <person name="Valliyodan B."/>
            <person name="Lindquist E."/>
            <person name="Peto M."/>
            <person name="Grant D."/>
            <person name="Shu S."/>
            <person name="Goodstein D."/>
            <person name="Barry K."/>
            <person name="Futrell-Griggs M."/>
            <person name="Abernathy B."/>
            <person name="Du J."/>
            <person name="Tian Z."/>
            <person name="Zhu L."/>
            <person name="Gill N."/>
            <person name="Joshi T."/>
            <person name="Libault M."/>
            <person name="Sethuraman A."/>
            <person name="Zhang X."/>
            <person name="Shinozaki K."/>
            <person name="Nguyen H."/>
            <person name="Wing R."/>
            <person name="Cregan P."/>
            <person name="Specht J."/>
            <person name="Grimwood J."/>
            <person name="Rokhsar D."/>
            <person name="Stacey G."/>
            <person name="Shoemaker R."/>
            <person name="Jackson S."/>
        </authorList>
    </citation>
    <scope>NUCLEOTIDE SEQUENCE</scope>
    <source>
        <tissue evidence="2">Callus</tissue>
    </source>
</reference>
<dbReference type="EMBL" id="CM000853">
    <property type="protein sequence ID" value="KRG91474.1"/>
    <property type="molecule type" value="Genomic_DNA"/>
</dbReference>
<organism evidence="2">
    <name type="scientific">Glycine max</name>
    <name type="common">Soybean</name>
    <name type="synonym">Glycine hispida</name>
    <dbReference type="NCBI Taxonomy" id="3847"/>
    <lineage>
        <taxon>Eukaryota</taxon>
        <taxon>Viridiplantae</taxon>
        <taxon>Streptophyta</taxon>
        <taxon>Embryophyta</taxon>
        <taxon>Tracheophyta</taxon>
        <taxon>Spermatophyta</taxon>
        <taxon>Magnoliopsida</taxon>
        <taxon>eudicotyledons</taxon>
        <taxon>Gunneridae</taxon>
        <taxon>Pentapetalae</taxon>
        <taxon>rosids</taxon>
        <taxon>fabids</taxon>
        <taxon>Fabales</taxon>
        <taxon>Fabaceae</taxon>
        <taxon>Papilionoideae</taxon>
        <taxon>50 kb inversion clade</taxon>
        <taxon>NPAAA clade</taxon>
        <taxon>indigoferoid/millettioid clade</taxon>
        <taxon>Phaseoleae</taxon>
        <taxon>Glycine</taxon>
        <taxon>Glycine subgen. Soja</taxon>
    </lineage>
</organism>
<dbReference type="Proteomes" id="UP000008827">
    <property type="component" value="Chromosome 20"/>
</dbReference>
<dbReference type="Gramene" id="KRG91474">
    <property type="protein sequence ID" value="KRG91474"/>
    <property type="gene ID" value="GLYMA_20G157400"/>
</dbReference>
<evidence type="ECO:0000313" key="3">
    <source>
        <dbReference type="EnsemblPlants" id="KRG91474"/>
    </source>
</evidence>
<gene>
    <name evidence="2" type="ORF">GLYMA_20G157400</name>
</gene>
<proteinExistence type="predicted"/>
<evidence type="ECO:0000313" key="4">
    <source>
        <dbReference type="Proteomes" id="UP000008827"/>
    </source>
</evidence>
<sequence length="65" mass="7551">MVQNQFFSIPKQSSKQVLNNTRGILSSLPQEEQKNNIKEPHAKKKKKTDLHKNKSNSKVSYRLID</sequence>
<feature type="compositionally biased region" description="Basic and acidic residues" evidence="1">
    <location>
        <begin position="31"/>
        <end position="40"/>
    </location>
</feature>
<evidence type="ECO:0000313" key="2">
    <source>
        <dbReference type="EMBL" id="KRG91474.1"/>
    </source>
</evidence>
<feature type="region of interest" description="Disordered" evidence="1">
    <location>
        <begin position="24"/>
        <end position="65"/>
    </location>
</feature>
<dbReference type="EnsemblPlants" id="KRG91474">
    <property type="protein sequence ID" value="KRG91474"/>
    <property type="gene ID" value="GLYMA_20G157400"/>
</dbReference>
<dbReference type="SMR" id="A0A0R0EKF0"/>
<keyword evidence="4" id="KW-1185">Reference proteome</keyword>
<reference evidence="3" key="2">
    <citation type="submission" date="2018-02" db="UniProtKB">
        <authorList>
            <consortium name="EnsemblPlants"/>
        </authorList>
    </citation>
    <scope>IDENTIFICATION</scope>
    <source>
        <strain evidence="3">Williams 82</strain>
    </source>
</reference>
<dbReference type="AlphaFoldDB" id="A0A0R0EKF0"/>
<evidence type="ECO:0000256" key="1">
    <source>
        <dbReference type="SAM" id="MobiDB-lite"/>
    </source>
</evidence>